<keyword evidence="2" id="KW-1185">Reference proteome</keyword>
<organism evidence="1 2">
    <name type="scientific">Scleropages formosus</name>
    <name type="common">Asian bonytongue</name>
    <name type="synonym">Osteoglossum formosum</name>
    <dbReference type="NCBI Taxonomy" id="113540"/>
    <lineage>
        <taxon>Eukaryota</taxon>
        <taxon>Metazoa</taxon>
        <taxon>Chordata</taxon>
        <taxon>Craniata</taxon>
        <taxon>Vertebrata</taxon>
        <taxon>Euteleostomi</taxon>
        <taxon>Actinopterygii</taxon>
        <taxon>Neopterygii</taxon>
        <taxon>Teleostei</taxon>
        <taxon>Osteoglossocephala</taxon>
        <taxon>Osteoglossomorpha</taxon>
        <taxon>Osteoglossiformes</taxon>
        <taxon>Osteoglossidae</taxon>
        <taxon>Scleropages</taxon>
    </lineage>
</organism>
<dbReference type="Proteomes" id="UP000694397">
    <property type="component" value="Chromosome 2"/>
</dbReference>
<protein>
    <submittedName>
        <fullName evidence="1">Uncharacterized protein</fullName>
    </submittedName>
</protein>
<dbReference type="OrthoDB" id="8189408at2759"/>
<reference evidence="1" key="3">
    <citation type="submission" date="2025-09" db="UniProtKB">
        <authorList>
            <consortium name="Ensembl"/>
        </authorList>
    </citation>
    <scope>IDENTIFICATION</scope>
</reference>
<dbReference type="PANTHER" id="PTHR31508:SF2">
    <property type="entry name" value="PROTEIN PITCHFORK"/>
    <property type="match status" value="1"/>
</dbReference>
<sequence length="169" mass="18354">CCFGEKCLHVAFGSCQERPMFSTQWAPDRLGNELSLKGSPHLGPGSYDNHIVTLAERALKPIIPSPGPQNTYGLVGAGPVPGSYSHDHPHSGKVLWPMRFGSPDWGRVPQLERRTQRMGACAAAAALFSTTCVMDSVWALEFSGGLHIKSKSSVQVWNTIKYTTLTALM</sequence>
<evidence type="ECO:0000313" key="2">
    <source>
        <dbReference type="Proteomes" id="UP000694397"/>
    </source>
</evidence>
<name>A0A8C9WEV6_SCLFO</name>
<accession>A0A8C9WEV6</accession>
<reference evidence="1" key="2">
    <citation type="submission" date="2025-08" db="UniProtKB">
        <authorList>
            <consortium name="Ensembl"/>
        </authorList>
    </citation>
    <scope>IDENTIFICATION</scope>
</reference>
<dbReference type="AlphaFoldDB" id="A0A8C9WEV6"/>
<proteinExistence type="predicted"/>
<reference evidence="1 2" key="1">
    <citation type="submission" date="2019-04" db="EMBL/GenBank/DDBJ databases">
        <authorList>
            <consortium name="Wellcome Sanger Institute Data Sharing"/>
        </authorList>
    </citation>
    <scope>NUCLEOTIDE SEQUENCE [LARGE SCALE GENOMIC DNA]</scope>
</reference>
<dbReference type="GO" id="GO:0008092">
    <property type="term" value="F:cytoskeletal protein binding"/>
    <property type="evidence" value="ECO:0007669"/>
    <property type="project" value="TreeGrafter"/>
</dbReference>
<evidence type="ECO:0000313" key="1">
    <source>
        <dbReference type="Ensembl" id="ENSSFOP00015072791.1"/>
    </source>
</evidence>
<dbReference type="InterPro" id="IPR033602">
    <property type="entry name" value="CIMAP3"/>
</dbReference>
<dbReference type="Ensembl" id="ENSSFOT00015053557.1">
    <property type="protein sequence ID" value="ENSSFOP00015072791.1"/>
    <property type="gene ID" value="ENSSFOG00015026899.1"/>
</dbReference>
<dbReference type="PANTHER" id="PTHR31508">
    <property type="entry name" value="PROTEIN PITCHFORK"/>
    <property type="match status" value="1"/>
</dbReference>
<dbReference type="GO" id="GO:0031344">
    <property type="term" value="P:regulation of cell projection organization"/>
    <property type="evidence" value="ECO:0007669"/>
    <property type="project" value="TreeGrafter"/>
</dbReference>